<dbReference type="InterPro" id="IPR006091">
    <property type="entry name" value="Acyl-CoA_Oxase/DH_mid-dom"/>
</dbReference>
<dbReference type="InterPro" id="IPR036250">
    <property type="entry name" value="AcylCo_DH-like_C"/>
</dbReference>
<keyword evidence="3" id="KW-0288">FMN</keyword>
<comment type="catalytic activity">
    <reaction evidence="11">
        <text>dibenzothiophene + FMNH2 + O2 = dibenzothiophene 5-oxide + FMN + H2O + H(+)</text>
        <dbReference type="Rhea" id="RHEA:49076"/>
        <dbReference type="ChEBI" id="CHEBI:15377"/>
        <dbReference type="ChEBI" id="CHEBI:15378"/>
        <dbReference type="ChEBI" id="CHEBI:15379"/>
        <dbReference type="ChEBI" id="CHEBI:23681"/>
        <dbReference type="ChEBI" id="CHEBI:23683"/>
        <dbReference type="ChEBI" id="CHEBI:57618"/>
        <dbReference type="ChEBI" id="CHEBI:58210"/>
    </reaction>
</comment>
<dbReference type="Gene3D" id="2.40.110.10">
    <property type="entry name" value="Butyryl-CoA Dehydrogenase, subunit A, domain 2"/>
    <property type="match status" value="1"/>
</dbReference>
<feature type="domain" description="Acyl-CoA oxidase/dehydrogenase middle" evidence="14">
    <location>
        <begin position="134"/>
        <end position="231"/>
    </location>
</feature>
<dbReference type="PIRSF" id="PIRSF016578">
    <property type="entry name" value="HsaA"/>
    <property type="match status" value="1"/>
</dbReference>
<keyword evidence="2" id="KW-0285">Flavoprotein</keyword>
<proteinExistence type="inferred from homology"/>
<keyword evidence="4" id="KW-0547">Nucleotide-binding</keyword>
<dbReference type="RefSeq" id="WP_307247915.1">
    <property type="nucleotide sequence ID" value="NZ_JAUSQZ010000001.1"/>
</dbReference>
<comment type="catalytic activity">
    <reaction evidence="12">
        <text>dibenzothiophene 5-oxide + FMNH2 + O2 = dibenzothiophene 5,5-dioxide + FMN + H2O + H(+)</text>
        <dbReference type="Rhea" id="RHEA:49080"/>
        <dbReference type="ChEBI" id="CHEBI:15377"/>
        <dbReference type="ChEBI" id="CHEBI:15378"/>
        <dbReference type="ChEBI" id="CHEBI:15379"/>
        <dbReference type="ChEBI" id="CHEBI:23683"/>
        <dbReference type="ChEBI" id="CHEBI:57618"/>
        <dbReference type="ChEBI" id="CHEBI:58210"/>
        <dbReference type="ChEBI" id="CHEBI:90356"/>
    </reaction>
</comment>
<reference evidence="17 18" key="1">
    <citation type="submission" date="2023-07" db="EMBL/GenBank/DDBJ databases">
        <title>Sequencing the genomes of 1000 actinobacteria strains.</title>
        <authorList>
            <person name="Klenk H.-P."/>
        </authorList>
    </citation>
    <scope>NUCLEOTIDE SEQUENCE [LARGE SCALE GENOMIC DNA]</scope>
    <source>
        <strain evidence="17 18">DSM 44388</strain>
    </source>
</reference>
<evidence type="ECO:0000256" key="8">
    <source>
        <dbReference type="ARBA" id="ARBA00034317"/>
    </source>
</evidence>
<evidence type="ECO:0000259" key="15">
    <source>
        <dbReference type="Pfam" id="PF02771"/>
    </source>
</evidence>
<protein>
    <recommendedName>
        <fullName evidence="10">Dibenzothiophene monooxygenase</fullName>
        <ecNumber evidence="9">1.14.14.21</ecNumber>
    </recommendedName>
</protein>
<dbReference type="NCBIfam" id="TIGR04022">
    <property type="entry name" value="sulfur_SfnB"/>
    <property type="match status" value="1"/>
</dbReference>
<evidence type="ECO:0000256" key="7">
    <source>
        <dbReference type="ARBA" id="ARBA00034307"/>
    </source>
</evidence>
<gene>
    <name evidence="17" type="ORF">J2S57_005341</name>
</gene>
<evidence type="ECO:0000313" key="17">
    <source>
        <dbReference type="EMBL" id="MDP9829592.1"/>
    </source>
</evidence>
<dbReference type="InterPro" id="IPR046373">
    <property type="entry name" value="Acyl-CoA_Oxase/DH_mid-dom_sf"/>
</dbReference>
<evidence type="ECO:0000313" key="18">
    <source>
        <dbReference type="Proteomes" id="UP001235712"/>
    </source>
</evidence>
<dbReference type="Proteomes" id="UP001235712">
    <property type="component" value="Unassembled WGS sequence"/>
</dbReference>
<dbReference type="InterPro" id="IPR013107">
    <property type="entry name" value="Acyl-CoA_DH_C"/>
</dbReference>
<evidence type="ECO:0000259" key="14">
    <source>
        <dbReference type="Pfam" id="PF02770"/>
    </source>
</evidence>
<accession>A0ABT9PAQ7</accession>
<evidence type="ECO:0000256" key="12">
    <source>
        <dbReference type="ARBA" id="ARBA00048445"/>
    </source>
</evidence>
<dbReference type="EMBL" id="JAUSQZ010000001">
    <property type="protein sequence ID" value="MDP9829592.1"/>
    <property type="molecule type" value="Genomic_DNA"/>
</dbReference>
<evidence type="ECO:0000256" key="1">
    <source>
        <dbReference type="ARBA" id="ARBA00004496"/>
    </source>
</evidence>
<dbReference type="Pfam" id="PF02770">
    <property type="entry name" value="Acyl-CoA_dh_M"/>
    <property type="match status" value="1"/>
</dbReference>
<dbReference type="SUPFAM" id="SSF47203">
    <property type="entry name" value="Acyl-CoA dehydrogenase C-terminal domain-like"/>
    <property type="match status" value="1"/>
</dbReference>
<comment type="pathway">
    <text evidence="7">Sulfur metabolism; dibenzothiophene degradation.</text>
</comment>
<keyword evidence="6" id="KW-0503">Monooxygenase</keyword>
<keyword evidence="5" id="KW-0560">Oxidoreductase</keyword>
<name>A0ABT9PAQ7_9ACTN</name>
<sequence>MTGQVPGPPWPPEEKPERIRDEDEALRTLDALLPGLAEGAGQRDADRTLPHAQIDRLSRAGLYALTVPAALGGADVGVPTLTEVFRRLSAADPNLGQIPHSHYVFLEALRLRGTPEQQRRFFGEVLEGARYANAQTERGGRTITDDVTVLAPDPTRPGRYRLTGEKFYATGSLFAHRLLVRAVLPAPRPDGSADKAIAFVPADAPGVSVQDDWDAMGQRTTGSGTVRLHDVAVPAEDVVPFTSIFDSPTVYGAFAQVLHAAIDAGIARAALDAAVLAVAGARPWFEAGGQKASDDPLLVQTAGEAEITVRAAEALLREAAVLVGIAREAPGPDTTEQASISTAVAKVAAGRAAVEASSVLFELAGTRSAQRSGNLSRFWRDARTHTLHDPARWKVQHIGRHLLDGVAPPRHGQI</sequence>
<dbReference type="Gene3D" id="1.20.140.10">
    <property type="entry name" value="Butyryl-CoA Dehydrogenase, subunit A, domain 3"/>
    <property type="match status" value="1"/>
</dbReference>
<evidence type="ECO:0000256" key="9">
    <source>
        <dbReference type="ARBA" id="ARBA00034328"/>
    </source>
</evidence>
<dbReference type="Pfam" id="PF02771">
    <property type="entry name" value="Acyl-CoA_dh_N"/>
    <property type="match status" value="1"/>
</dbReference>
<evidence type="ECO:0000256" key="11">
    <source>
        <dbReference type="ARBA" id="ARBA00047859"/>
    </source>
</evidence>
<evidence type="ECO:0000256" key="10">
    <source>
        <dbReference type="ARBA" id="ARBA00034345"/>
    </source>
</evidence>
<evidence type="ECO:0000256" key="3">
    <source>
        <dbReference type="ARBA" id="ARBA00022643"/>
    </source>
</evidence>
<keyword evidence="18" id="KW-1185">Reference proteome</keyword>
<dbReference type="PANTHER" id="PTHR43884">
    <property type="entry name" value="ACYL-COA DEHYDROGENASE"/>
    <property type="match status" value="1"/>
</dbReference>
<evidence type="ECO:0000256" key="6">
    <source>
        <dbReference type="ARBA" id="ARBA00023033"/>
    </source>
</evidence>
<dbReference type="Gene3D" id="1.10.540.10">
    <property type="entry name" value="Acyl-CoA dehydrogenase/oxidase, N-terminal domain"/>
    <property type="match status" value="1"/>
</dbReference>
<comment type="similarity">
    <text evidence="8">Belongs to the DszC flavin monooxygenase family.</text>
</comment>
<dbReference type="InterPro" id="IPR009100">
    <property type="entry name" value="AcylCoA_DH/oxidase_NM_dom_sf"/>
</dbReference>
<comment type="catalytic activity">
    <reaction evidence="13">
        <text>dibenzothiophene + 2 FMNH2 + 2 O2 = dibenzothiophene 5,5-dioxide + 2 FMN + 2 H2O + 2 H(+)</text>
        <dbReference type="Rhea" id="RHEA:49072"/>
        <dbReference type="ChEBI" id="CHEBI:15377"/>
        <dbReference type="ChEBI" id="CHEBI:15378"/>
        <dbReference type="ChEBI" id="CHEBI:15379"/>
        <dbReference type="ChEBI" id="CHEBI:23681"/>
        <dbReference type="ChEBI" id="CHEBI:57618"/>
        <dbReference type="ChEBI" id="CHEBI:58210"/>
        <dbReference type="ChEBI" id="CHEBI:90356"/>
        <dbReference type="EC" id="1.14.14.21"/>
    </reaction>
</comment>
<feature type="domain" description="Acyl-CoA dehydrogenase/oxidase N-terminal" evidence="15">
    <location>
        <begin position="37"/>
        <end position="128"/>
    </location>
</feature>
<evidence type="ECO:0000256" key="4">
    <source>
        <dbReference type="ARBA" id="ARBA00022741"/>
    </source>
</evidence>
<dbReference type="PANTHER" id="PTHR43884:SF12">
    <property type="entry name" value="ISOVALERYL-COA DEHYDROGENASE, MITOCHONDRIAL-RELATED"/>
    <property type="match status" value="1"/>
</dbReference>
<evidence type="ECO:0000256" key="5">
    <source>
        <dbReference type="ARBA" id="ARBA00023002"/>
    </source>
</evidence>
<evidence type="ECO:0000256" key="13">
    <source>
        <dbReference type="ARBA" id="ARBA00049456"/>
    </source>
</evidence>
<evidence type="ECO:0000256" key="2">
    <source>
        <dbReference type="ARBA" id="ARBA00022630"/>
    </source>
</evidence>
<feature type="domain" description="Acyl-CoA dehydrogenase C-terminal" evidence="16">
    <location>
        <begin position="258"/>
        <end position="389"/>
    </location>
</feature>
<dbReference type="InterPro" id="IPR037069">
    <property type="entry name" value="AcylCoA_DH/ox_N_sf"/>
</dbReference>
<organism evidence="17 18">
    <name type="scientific">Kineosporia succinea</name>
    <dbReference type="NCBI Taxonomy" id="84632"/>
    <lineage>
        <taxon>Bacteria</taxon>
        <taxon>Bacillati</taxon>
        <taxon>Actinomycetota</taxon>
        <taxon>Actinomycetes</taxon>
        <taxon>Kineosporiales</taxon>
        <taxon>Kineosporiaceae</taxon>
        <taxon>Kineosporia</taxon>
    </lineage>
</organism>
<dbReference type="Pfam" id="PF08028">
    <property type="entry name" value="Acyl-CoA_dh_2"/>
    <property type="match status" value="1"/>
</dbReference>
<dbReference type="InterPro" id="IPR023922">
    <property type="entry name" value="S04_starv_induced_SfnB"/>
</dbReference>
<dbReference type="EC" id="1.14.14.21" evidence="9"/>
<comment type="caution">
    <text evidence="17">The sequence shown here is derived from an EMBL/GenBank/DDBJ whole genome shotgun (WGS) entry which is preliminary data.</text>
</comment>
<dbReference type="InterPro" id="IPR013786">
    <property type="entry name" value="AcylCoA_DH/ox_N"/>
</dbReference>
<comment type="subcellular location">
    <subcellularLocation>
        <location evidence="1">Cytoplasm</location>
    </subcellularLocation>
</comment>
<dbReference type="SUPFAM" id="SSF56645">
    <property type="entry name" value="Acyl-CoA dehydrogenase NM domain-like"/>
    <property type="match status" value="1"/>
</dbReference>
<evidence type="ECO:0000259" key="16">
    <source>
        <dbReference type="Pfam" id="PF08028"/>
    </source>
</evidence>